<evidence type="ECO:0000313" key="2">
    <source>
        <dbReference type="EMBL" id="MDN4164606.1"/>
    </source>
</evidence>
<keyword evidence="1" id="KW-1133">Transmembrane helix</keyword>
<feature type="transmembrane region" description="Helical" evidence="1">
    <location>
        <begin position="29"/>
        <end position="45"/>
    </location>
</feature>
<protein>
    <submittedName>
        <fullName evidence="2">Rod shape-determining protein MreD</fullName>
    </submittedName>
</protein>
<sequence>MKSRDYITQIMSFVVFITIQLLFTRNMVIYGVAFNYIYVGFLLLLPFDTSRLLLLALGFTTGIFLDIFYDSLGIHAASAVAIMFVRPWWINIITPRGGYDDSPAPLLNQMGFQWFSTYAFPLIVIHHACLFYIEVGGGTHFWFSLTKVIFSSAFTFATLVILQYLFFEKRRRML</sequence>
<proteinExistence type="predicted"/>
<evidence type="ECO:0000313" key="3">
    <source>
        <dbReference type="Proteomes" id="UP001168552"/>
    </source>
</evidence>
<feature type="transmembrane region" description="Helical" evidence="1">
    <location>
        <begin position="115"/>
        <end position="133"/>
    </location>
</feature>
<dbReference type="EMBL" id="JAUHJS010000002">
    <property type="protein sequence ID" value="MDN4164606.1"/>
    <property type="molecule type" value="Genomic_DNA"/>
</dbReference>
<feature type="transmembrane region" description="Helical" evidence="1">
    <location>
        <begin position="7"/>
        <end position="23"/>
    </location>
</feature>
<gene>
    <name evidence="2" type="ORF">QWY31_03780</name>
</gene>
<organism evidence="2 3">
    <name type="scientific">Shiella aurantiaca</name>
    <dbReference type="NCBI Taxonomy" id="3058365"/>
    <lineage>
        <taxon>Bacteria</taxon>
        <taxon>Pseudomonadati</taxon>
        <taxon>Bacteroidota</taxon>
        <taxon>Cytophagia</taxon>
        <taxon>Cytophagales</taxon>
        <taxon>Shiellaceae</taxon>
        <taxon>Shiella</taxon>
    </lineage>
</organism>
<keyword evidence="3" id="KW-1185">Reference proteome</keyword>
<reference evidence="2" key="1">
    <citation type="submission" date="2023-06" db="EMBL/GenBank/DDBJ databases">
        <title>Cytophagales bacterium Strain LB-30, isolated from soil.</title>
        <authorList>
            <person name="Liu B."/>
        </authorList>
    </citation>
    <scope>NUCLEOTIDE SEQUENCE</scope>
    <source>
        <strain evidence="2">LB-30</strain>
    </source>
</reference>
<feature type="transmembrane region" description="Helical" evidence="1">
    <location>
        <begin position="75"/>
        <end position="94"/>
    </location>
</feature>
<feature type="transmembrane region" description="Helical" evidence="1">
    <location>
        <begin position="52"/>
        <end position="69"/>
    </location>
</feature>
<keyword evidence="1" id="KW-0812">Transmembrane</keyword>
<evidence type="ECO:0000256" key="1">
    <source>
        <dbReference type="SAM" id="Phobius"/>
    </source>
</evidence>
<dbReference type="RefSeq" id="WP_320003134.1">
    <property type="nucleotide sequence ID" value="NZ_JAUHJS010000002.1"/>
</dbReference>
<name>A0ABT8F302_9BACT</name>
<accession>A0ABT8F302</accession>
<dbReference type="Proteomes" id="UP001168552">
    <property type="component" value="Unassembled WGS sequence"/>
</dbReference>
<keyword evidence="1" id="KW-0472">Membrane</keyword>
<feature type="transmembrane region" description="Helical" evidence="1">
    <location>
        <begin position="145"/>
        <end position="167"/>
    </location>
</feature>
<comment type="caution">
    <text evidence="2">The sequence shown here is derived from an EMBL/GenBank/DDBJ whole genome shotgun (WGS) entry which is preliminary data.</text>
</comment>